<reference evidence="3" key="1">
    <citation type="journal article" date="2015" name="J. Biotechnol.">
        <title>Complete genome sequence of Haloferax gibbonsii strain ARA6, a potential producer of polyhydroxyalkanoates and halocins isolated from Araruama, Rio de Janeiro, Brasil.</title>
        <authorList>
            <person name="Pinto L.H."/>
            <person name="D'Alincourt Carvalho-Assef A.P."/>
            <person name="Vieira R.P."/>
            <person name="Clementino M.M."/>
            <person name="Albano R.M."/>
        </authorList>
    </citation>
    <scope>NUCLEOTIDE SEQUENCE [LARGE SCALE GENOMIC DNA]</scope>
    <source>
        <strain evidence="3">ARA6</strain>
    </source>
</reference>
<evidence type="ECO:0000313" key="3">
    <source>
        <dbReference type="Proteomes" id="UP000066124"/>
    </source>
</evidence>
<dbReference type="Proteomes" id="UP000066124">
    <property type="component" value="Chromosome"/>
</dbReference>
<proteinExistence type="predicted"/>
<dbReference type="PATRIC" id="fig|35746.4.peg.3068"/>
<keyword evidence="1" id="KW-0966">Cell projection</keyword>
<dbReference type="EMBL" id="CP011947">
    <property type="protein sequence ID" value="AKU08840.1"/>
    <property type="molecule type" value="Genomic_DNA"/>
</dbReference>
<dbReference type="Proteomes" id="UP000663064">
    <property type="component" value="Chromosome"/>
</dbReference>
<reference evidence="1" key="2">
    <citation type="submission" date="2015-06" db="EMBL/GenBank/DDBJ databases">
        <authorList>
            <person name="Hoefler B.C."/>
            <person name="Straight P.D."/>
        </authorList>
    </citation>
    <scope>NUCLEOTIDE SEQUENCE [LARGE SCALE GENOMIC DNA]</scope>
    <source>
        <strain evidence="1">ARA6</strain>
    </source>
</reference>
<dbReference type="AlphaFoldDB" id="A0A0K1IX14"/>
<name>A0A0K1IX14_HALGI</name>
<dbReference type="Pfam" id="PF24110">
    <property type="entry name" value="DUF7385"/>
    <property type="match status" value="1"/>
</dbReference>
<dbReference type="GeneID" id="59459493"/>
<protein>
    <submittedName>
        <fullName evidence="1">Flagella cluster protein</fullName>
    </submittedName>
</protein>
<gene>
    <name evidence="1" type="ORF">ABY42_14245</name>
    <name evidence="2" type="ORF">HfgLR_09175</name>
</gene>
<organism evidence="1 3">
    <name type="scientific">Haloferax gibbonsii</name>
    <dbReference type="NCBI Taxonomy" id="35746"/>
    <lineage>
        <taxon>Archaea</taxon>
        <taxon>Methanobacteriati</taxon>
        <taxon>Methanobacteriota</taxon>
        <taxon>Stenosarchaea group</taxon>
        <taxon>Halobacteria</taxon>
        <taxon>Halobacteriales</taxon>
        <taxon>Haloferacaceae</taxon>
        <taxon>Haloferax</taxon>
    </lineage>
</organism>
<dbReference type="KEGG" id="hgi:ABY42_14245"/>
<dbReference type="EMBL" id="CP063205">
    <property type="protein sequence ID" value="QOS11976.1"/>
    <property type="molecule type" value="Genomic_DNA"/>
</dbReference>
<keyword evidence="1" id="KW-0969">Cilium</keyword>
<dbReference type="RefSeq" id="WP_004974397.1">
    <property type="nucleotide sequence ID" value="NZ_CP011947.1"/>
</dbReference>
<evidence type="ECO:0000313" key="2">
    <source>
        <dbReference type="EMBL" id="QOS11976.1"/>
    </source>
</evidence>
<reference evidence="2" key="3">
    <citation type="journal article" date="2021" name="Front. Microbiol.">
        <title>Cellular and Genomic Properties of Haloferax gibbonsii LR2-5, the Host of Euryarchaeal Virus HFTV1.</title>
        <authorList>
            <person name="Tittes C."/>
            <person name="Schwarzer S."/>
            <person name="Pfeiffer F."/>
            <person name="Dyall-Smith M."/>
            <person name="Rodriguez-Franco M."/>
            <person name="Oksanen H.M."/>
            <person name="Quax T.E.F."/>
        </authorList>
    </citation>
    <scope>NUCLEOTIDE SEQUENCE</scope>
    <source>
        <strain evidence="2">LR2-5</strain>
    </source>
</reference>
<sequence>MTAGFDIHDVRHRVKLLRDDGDTMLVENRDGVACPACGDDFSQLLISDRNAHSFDVDADTRFCVRRDDDRLLVATHE</sequence>
<accession>A0A0K1IX14</accession>
<keyword evidence="1" id="KW-0282">Flagellum</keyword>
<dbReference type="InterPro" id="IPR055809">
    <property type="entry name" value="DUF7385"/>
</dbReference>
<evidence type="ECO:0000313" key="1">
    <source>
        <dbReference type="EMBL" id="AKU08840.1"/>
    </source>
</evidence>